<gene>
    <name evidence="1" type="ORF">CR513_34591</name>
</gene>
<sequence length="126" mass="14212">MWLFKNNFEFLEKLDNRLIVTANAPSEGQLANRNKSLASISIAHNPIQYDRMKHIEIYQYFIKEKLDNRLIVTANAPSECQLANCLVLLKDTSSVTAKDDSSILSGLLDGHNISLIGTKITNMFNK</sequence>
<dbReference type="Proteomes" id="UP000257109">
    <property type="component" value="Unassembled WGS sequence"/>
</dbReference>
<protein>
    <recommendedName>
        <fullName evidence="3">Copia protein</fullName>
    </recommendedName>
</protein>
<evidence type="ECO:0000313" key="2">
    <source>
        <dbReference type="Proteomes" id="UP000257109"/>
    </source>
</evidence>
<dbReference type="EMBL" id="QJKJ01007068">
    <property type="protein sequence ID" value="RDX84372.1"/>
    <property type="molecule type" value="Genomic_DNA"/>
</dbReference>
<accession>A0A371G1F2</accession>
<comment type="caution">
    <text evidence="1">The sequence shown here is derived from an EMBL/GenBank/DDBJ whole genome shotgun (WGS) entry which is preliminary data.</text>
</comment>
<organism evidence="1 2">
    <name type="scientific">Mucuna pruriens</name>
    <name type="common">Velvet bean</name>
    <name type="synonym">Dolichos pruriens</name>
    <dbReference type="NCBI Taxonomy" id="157652"/>
    <lineage>
        <taxon>Eukaryota</taxon>
        <taxon>Viridiplantae</taxon>
        <taxon>Streptophyta</taxon>
        <taxon>Embryophyta</taxon>
        <taxon>Tracheophyta</taxon>
        <taxon>Spermatophyta</taxon>
        <taxon>Magnoliopsida</taxon>
        <taxon>eudicotyledons</taxon>
        <taxon>Gunneridae</taxon>
        <taxon>Pentapetalae</taxon>
        <taxon>rosids</taxon>
        <taxon>fabids</taxon>
        <taxon>Fabales</taxon>
        <taxon>Fabaceae</taxon>
        <taxon>Papilionoideae</taxon>
        <taxon>50 kb inversion clade</taxon>
        <taxon>NPAAA clade</taxon>
        <taxon>indigoferoid/millettioid clade</taxon>
        <taxon>Phaseoleae</taxon>
        <taxon>Mucuna</taxon>
    </lineage>
</organism>
<evidence type="ECO:0008006" key="3">
    <source>
        <dbReference type="Google" id="ProtNLM"/>
    </source>
</evidence>
<reference evidence="1" key="1">
    <citation type="submission" date="2018-05" db="EMBL/GenBank/DDBJ databases">
        <title>Draft genome of Mucuna pruriens seed.</title>
        <authorList>
            <person name="Nnadi N.E."/>
            <person name="Vos R."/>
            <person name="Hasami M.H."/>
            <person name="Devisetty U.K."/>
            <person name="Aguiy J.C."/>
        </authorList>
    </citation>
    <scope>NUCLEOTIDE SEQUENCE [LARGE SCALE GENOMIC DNA]</scope>
    <source>
        <strain evidence="1">JCA_2017</strain>
    </source>
</reference>
<feature type="non-terminal residue" evidence="1">
    <location>
        <position position="126"/>
    </location>
</feature>
<evidence type="ECO:0000313" key="1">
    <source>
        <dbReference type="EMBL" id="RDX84372.1"/>
    </source>
</evidence>
<name>A0A371G1F2_MUCPR</name>
<feature type="non-terminal residue" evidence="1">
    <location>
        <position position="1"/>
    </location>
</feature>
<keyword evidence="2" id="KW-1185">Reference proteome</keyword>
<dbReference type="AlphaFoldDB" id="A0A371G1F2"/>
<proteinExistence type="predicted"/>